<feature type="region of interest" description="Disordered" evidence="1">
    <location>
        <begin position="23"/>
        <end position="166"/>
    </location>
</feature>
<evidence type="ECO:0000313" key="2">
    <source>
        <dbReference type="EMBL" id="GKT26234.1"/>
    </source>
</evidence>
<name>A0ABQ5K2D8_9EUKA</name>
<evidence type="ECO:0000256" key="1">
    <source>
        <dbReference type="SAM" id="MobiDB-lite"/>
    </source>
</evidence>
<accession>A0ABQ5K2D8</accession>
<feature type="compositionally biased region" description="Basic residues" evidence="1">
    <location>
        <begin position="26"/>
        <end position="40"/>
    </location>
</feature>
<proteinExistence type="predicted"/>
<organism evidence="2 3">
    <name type="scientific">Aduncisulcus paluster</name>
    <dbReference type="NCBI Taxonomy" id="2918883"/>
    <lineage>
        <taxon>Eukaryota</taxon>
        <taxon>Metamonada</taxon>
        <taxon>Carpediemonas-like organisms</taxon>
        <taxon>Aduncisulcus</taxon>
    </lineage>
</organism>
<reference evidence="2" key="1">
    <citation type="submission" date="2022-03" db="EMBL/GenBank/DDBJ databases">
        <title>Draft genome sequence of Aduncisulcus paluster, a free-living microaerophilic Fornicata.</title>
        <authorList>
            <person name="Yuyama I."/>
            <person name="Kume K."/>
            <person name="Tamura T."/>
            <person name="Inagaki Y."/>
            <person name="Hashimoto T."/>
        </authorList>
    </citation>
    <scope>NUCLEOTIDE SEQUENCE</scope>
    <source>
        <strain evidence="2">NY0171</strain>
    </source>
</reference>
<evidence type="ECO:0000313" key="3">
    <source>
        <dbReference type="Proteomes" id="UP001057375"/>
    </source>
</evidence>
<comment type="caution">
    <text evidence="2">The sequence shown here is derived from an EMBL/GenBank/DDBJ whole genome shotgun (WGS) entry which is preliminary data.</text>
</comment>
<feature type="compositionally biased region" description="Polar residues" evidence="1">
    <location>
        <begin position="110"/>
        <end position="121"/>
    </location>
</feature>
<protein>
    <submittedName>
        <fullName evidence="2">Uncharacterized protein</fullName>
    </submittedName>
</protein>
<keyword evidence="3" id="KW-1185">Reference proteome</keyword>
<dbReference type="Proteomes" id="UP001057375">
    <property type="component" value="Unassembled WGS sequence"/>
</dbReference>
<gene>
    <name evidence="2" type="ORF">ADUPG1_013286</name>
</gene>
<sequence length="351" mass="38757">MEDFRIFTKLACSRVREEVIVPSRRLTPKQRARSCPRHSNRSSISSNSNKTPTFSPKTPSTPRRSVSSHRTRSITSPLKKSQNSTSSINKSPFPPSFPASSPRKSPRKVTYTSATLQTPTMSHPPKTANIHSLSKYRSPGTHTFTPRPPPPRTVSHTPASAPPTLVRHSPYVTLDAFLDKVRPSPGPSAYSSGPLEVTKKRAWTARFDRDPRLKHISYSPKGCRELPNISPLSYKVKKQNIGVSFSFGGSQHPIKTYRGGLPEKKEPLPDGYLPKRGTLVGHTIGRNCDYPYISKSFSFGMDKTPIIAKPAIKGKIDSPGPLHYTVSYKITSPTLKGGKFGSAARDSTLWL</sequence>
<feature type="compositionally biased region" description="Polar residues" evidence="1">
    <location>
        <begin position="78"/>
        <end position="89"/>
    </location>
</feature>
<feature type="compositionally biased region" description="Low complexity" evidence="1">
    <location>
        <begin position="41"/>
        <end position="65"/>
    </location>
</feature>
<dbReference type="EMBL" id="BQXS01012643">
    <property type="protein sequence ID" value="GKT26234.1"/>
    <property type="molecule type" value="Genomic_DNA"/>
</dbReference>